<keyword evidence="3" id="KW-1185">Reference proteome</keyword>
<feature type="compositionally biased region" description="Polar residues" evidence="1">
    <location>
        <begin position="58"/>
        <end position="73"/>
    </location>
</feature>
<reference evidence="2" key="1">
    <citation type="submission" date="2020-05" db="EMBL/GenBank/DDBJ databases">
        <title>WGS assembly of Panicum virgatum.</title>
        <authorList>
            <person name="Lovell J.T."/>
            <person name="Jenkins J."/>
            <person name="Shu S."/>
            <person name="Juenger T.E."/>
            <person name="Schmutz J."/>
        </authorList>
    </citation>
    <scope>NUCLEOTIDE SEQUENCE</scope>
    <source>
        <strain evidence="2">AP13</strain>
    </source>
</reference>
<accession>A0A8T0V872</accession>
<organism evidence="2 3">
    <name type="scientific">Panicum virgatum</name>
    <name type="common">Blackwell switchgrass</name>
    <dbReference type="NCBI Taxonomy" id="38727"/>
    <lineage>
        <taxon>Eukaryota</taxon>
        <taxon>Viridiplantae</taxon>
        <taxon>Streptophyta</taxon>
        <taxon>Embryophyta</taxon>
        <taxon>Tracheophyta</taxon>
        <taxon>Spermatophyta</taxon>
        <taxon>Magnoliopsida</taxon>
        <taxon>Liliopsida</taxon>
        <taxon>Poales</taxon>
        <taxon>Poaceae</taxon>
        <taxon>PACMAD clade</taxon>
        <taxon>Panicoideae</taxon>
        <taxon>Panicodae</taxon>
        <taxon>Paniceae</taxon>
        <taxon>Panicinae</taxon>
        <taxon>Panicum</taxon>
        <taxon>Panicum sect. Hiantes</taxon>
    </lineage>
</organism>
<dbReference type="Proteomes" id="UP000823388">
    <property type="component" value="Chromosome 3K"/>
</dbReference>
<evidence type="ECO:0000313" key="2">
    <source>
        <dbReference type="EMBL" id="KAG2630567.1"/>
    </source>
</evidence>
<sequence length="97" mass="10459">MVRYGGHLSFLRPEIQSKFKVFDSDSQDGSIALNSLNSLVRCCQQVETCAPGKASHLNSEAQAELQETPTDDNNPAAGCAQLNLSVMAMYAATDRPP</sequence>
<dbReference type="EMBL" id="CM029041">
    <property type="protein sequence ID" value="KAG2630567.1"/>
    <property type="molecule type" value="Genomic_DNA"/>
</dbReference>
<evidence type="ECO:0000313" key="3">
    <source>
        <dbReference type="Proteomes" id="UP000823388"/>
    </source>
</evidence>
<protein>
    <submittedName>
        <fullName evidence="2">Uncharacterized protein</fullName>
    </submittedName>
</protein>
<name>A0A8T0V872_PANVG</name>
<feature type="region of interest" description="Disordered" evidence="1">
    <location>
        <begin position="58"/>
        <end position="77"/>
    </location>
</feature>
<proteinExistence type="predicted"/>
<comment type="caution">
    <text evidence="2">The sequence shown here is derived from an EMBL/GenBank/DDBJ whole genome shotgun (WGS) entry which is preliminary data.</text>
</comment>
<dbReference type="AlphaFoldDB" id="A0A8T0V872"/>
<evidence type="ECO:0000256" key="1">
    <source>
        <dbReference type="SAM" id="MobiDB-lite"/>
    </source>
</evidence>
<gene>
    <name evidence="2" type="ORF">PVAP13_3KG533133</name>
</gene>